<keyword evidence="4" id="KW-0460">Magnesium</keyword>
<sequence length="241" mass="27882">MSLSICFDMDDTLYDQQLPFRKAVMLRLPDFPEREIGQLFVKVREYSDELWIPHSQGKLDLNQLRIQRILFALREWDIQVLEGEATAIQSQYELEQRRIQLYPEVSALLGSLNKLEHVDIGLITNGPVMHQMNKISALGIDSFFPPDYVFISDAVGLAKPNPDIFRHVEQRMGYPLRKLYIGDAWHNDVLPSLEAGWDCIWFNPRHLPKPCGASPYVAHSWDEIVRLVEQYMLQNGISIST</sequence>
<evidence type="ECO:0000256" key="4">
    <source>
        <dbReference type="ARBA" id="ARBA00022842"/>
    </source>
</evidence>
<protein>
    <submittedName>
        <fullName evidence="5">HAD family hydrolase</fullName>
        <ecNumber evidence="5">3.1.3.-</ecNumber>
    </submittedName>
</protein>
<proteinExistence type="predicted"/>
<dbReference type="RefSeq" id="WP_379896734.1">
    <property type="nucleotide sequence ID" value="NZ_CBCSCT010000002.1"/>
</dbReference>
<keyword evidence="6" id="KW-1185">Reference proteome</keyword>
<dbReference type="InterPro" id="IPR051400">
    <property type="entry name" value="HAD-like_hydrolase"/>
</dbReference>
<dbReference type="NCBIfam" id="TIGR01549">
    <property type="entry name" value="HAD-SF-IA-v1"/>
    <property type="match status" value="1"/>
</dbReference>
<comment type="caution">
    <text evidence="5">The sequence shown here is derived from an EMBL/GenBank/DDBJ whole genome shotgun (WGS) entry which is preliminary data.</text>
</comment>
<dbReference type="PANTHER" id="PTHR46470">
    <property type="entry name" value="N-ACYLNEURAMINATE-9-PHOSPHATASE"/>
    <property type="match status" value="1"/>
</dbReference>
<dbReference type="SFLD" id="SFLDS00003">
    <property type="entry name" value="Haloacid_Dehalogenase"/>
    <property type="match status" value="1"/>
</dbReference>
<evidence type="ECO:0000313" key="6">
    <source>
        <dbReference type="Proteomes" id="UP001596250"/>
    </source>
</evidence>
<dbReference type="InterPro" id="IPR006439">
    <property type="entry name" value="HAD-SF_hydro_IA"/>
</dbReference>
<name>A0ABW1IVN2_9BACL</name>
<dbReference type="EC" id="3.1.3.-" evidence="5"/>
<dbReference type="SFLD" id="SFLDG01129">
    <property type="entry name" value="C1.5:_HAD__Beta-PGM__Phosphata"/>
    <property type="match status" value="1"/>
</dbReference>
<dbReference type="InterPro" id="IPR036412">
    <property type="entry name" value="HAD-like_sf"/>
</dbReference>
<gene>
    <name evidence="5" type="ORF">ACFPXP_22390</name>
</gene>
<evidence type="ECO:0000256" key="1">
    <source>
        <dbReference type="ARBA" id="ARBA00001946"/>
    </source>
</evidence>
<reference evidence="6" key="1">
    <citation type="journal article" date="2019" name="Int. J. Syst. Evol. Microbiol.">
        <title>The Global Catalogue of Microorganisms (GCM) 10K type strain sequencing project: providing services to taxonomists for standard genome sequencing and annotation.</title>
        <authorList>
            <consortium name="The Broad Institute Genomics Platform"/>
            <consortium name="The Broad Institute Genome Sequencing Center for Infectious Disease"/>
            <person name="Wu L."/>
            <person name="Ma J."/>
        </authorList>
    </citation>
    <scope>NUCLEOTIDE SEQUENCE [LARGE SCALE GENOMIC DNA]</scope>
    <source>
        <strain evidence="6">CCM 8749</strain>
    </source>
</reference>
<evidence type="ECO:0000313" key="5">
    <source>
        <dbReference type="EMBL" id="MFC5989164.1"/>
    </source>
</evidence>
<dbReference type="EMBL" id="JBHSQV010000187">
    <property type="protein sequence ID" value="MFC5989164.1"/>
    <property type="molecule type" value="Genomic_DNA"/>
</dbReference>
<dbReference type="GO" id="GO:0016787">
    <property type="term" value="F:hydrolase activity"/>
    <property type="evidence" value="ECO:0007669"/>
    <property type="project" value="UniProtKB-KW"/>
</dbReference>
<dbReference type="Gene3D" id="1.10.150.240">
    <property type="entry name" value="Putative phosphatase, domain 2"/>
    <property type="match status" value="1"/>
</dbReference>
<keyword evidence="3 5" id="KW-0378">Hydrolase</keyword>
<dbReference type="SUPFAM" id="SSF56784">
    <property type="entry name" value="HAD-like"/>
    <property type="match status" value="1"/>
</dbReference>
<dbReference type="Proteomes" id="UP001596250">
    <property type="component" value="Unassembled WGS sequence"/>
</dbReference>
<dbReference type="PANTHER" id="PTHR46470:SF2">
    <property type="entry name" value="GLYCERALDEHYDE 3-PHOSPHATE PHOSPHATASE"/>
    <property type="match status" value="1"/>
</dbReference>
<dbReference type="InterPro" id="IPR023214">
    <property type="entry name" value="HAD_sf"/>
</dbReference>
<evidence type="ECO:0000256" key="2">
    <source>
        <dbReference type="ARBA" id="ARBA00022723"/>
    </source>
</evidence>
<dbReference type="Gene3D" id="3.40.50.1000">
    <property type="entry name" value="HAD superfamily/HAD-like"/>
    <property type="match status" value="1"/>
</dbReference>
<keyword evidence="2" id="KW-0479">Metal-binding</keyword>
<dbReference type="InterPro" id="IPR023198">
    <property type="entry name" value="PGP-like_dom2"/>
</dbReference>
<evidence type="ECO:0000256" key="3">
    <source>
        <dbReference type="ARBA" id="ARBA00022801"/>
    </source>
</evidence>
<organism evidence="5 6">
    <name type="scientific">Marinicrinis lubricantis</name>
    <dbReference type="NCBI Taxonomy" id="2086470"/>
    <lineage>
        <taxon>Bacteria</taxon>
        <taxon>Bacillati</taxon>
        <taxon>Bacillota</taxon>
        <taxon>Bacilli</taxon>
        <taxon>Bacillales</taxon>
        <taxon>Paenibacillaceae</taxon>
    </lineage>
</organism>
<accession>A0ABW1IVN2</accession>
<comment type="cofactor">
    <cofactor evidence="1">
        <name>Mg(2+)</name>
        <dbReference type="ChEBI" id="CHEBI:18420"/>
    </cofactor>
</comment>
<dbReference type="Pfam" id="PF00702">
    <property type="entry name" value="Hydrolase"/>
    <property type="match status" value="1"/>
</dbReference>